<evidence type="ECO:0000313" key="2">
    <source>
        <dbReference type="EMBL" id="KAG7476811.1"/>
    </source>
</evidence>
<comment type="caution">
    <text evidence="2">The sequence shown here is derived from an EMBL/GenBank/DDBJ whole genome shotgun (WGS) entry which is preliminary data.</text>
</comment>
<protein>
    <submittedName>
        <fullName evidence="2">Uncharacterized protein</fullName>
    </submittedName>
</protein>
<gene>
    <name evidence="2" type="ORF">MATL_G00086830</name>
</gene>
<feature type="region of interest" description="Disordered" evidence="1">
    <location>
        <begin position="1"/>
        <end position="36"/>
    </location>
</feature>
<accession>A0A9D3TE15</accession>
<evidence type="ECO:0000313" key="3">
    <source>
        <dbReference type="Proteomes" id="UP001046870"/>
    </source>
</evidence>
<dbReference type="AlphaFoldDB" id="A0A9D3TE15"/>
<evidence type="ECO:0000256" key="1">
    <source>
        <dbReference type="SAM" id="MobiDB-lite"/>
    </source>
</evidence>
<keyword evidence="3" id="KW-1185">Reference proteome</keyword>
<reference evidence="2" key="1">
    <citation type="submission" date="2021-01" db="EMBL/GenBank/DDBJ databases">
        <authorList>
            <person name="Zahm M."/>
            <person name="Roques C."/>
            <person name="Cabau C."/>
            <person name="Klopp C."/>
            <person name="Donnadieu C."/>
            <person name="Jouanno E."/>
            <person name="Lampietro C."/>
            <person name="Louis A."/>
            <person name="Herpin A."/>
            <person name="Echchiki A."/>
            <person name="Berthelot C."/>
            <person name="Parey E."/>
            <person name="Roest-Crollius H."/>
            <person name="Braasch I."/>
            <person name="Postlethwait J."/>
            <person name="Bobe J."/>
            <person name="Montfort J."/>
            <person name="Bouchez O."/>
            <person name="Begum T."/>
            <person name="Mejri S."/>
            <person name="Adams A."/>
            <person name="Chen W.-J."/>
            <person name="Guiguen Y."/>
        </authorList>
    </citation>
    <scope>NUCLEOTIDE SEQUENCE</scope>
    <source>
        <strain evidence="2">YG-15Mar2019-1</strain>
        <tissue evidence="2">Brain</tissue>
    </source>
</reference>
<dbReference type="EMBL" id="JAFDVH010000006">
    <property type="protein sequence ID" value="KAG7476811.1"/>
    <property type="molecule type" value="Genomic_DNA"/>
</dbReference>
<name>A0A9D3TE15_MEGAT</name>
<organism evidence="2 3">
    <name type="scientific">Megalops atlanticus</name>
    <name type="common">Tarpon</name>
    <name type="synonym">Clupea gigantea</name>
    <dbReference type="NCBI Taxonomy" id="7932"/>
    <lineage>
        <taxon>Eukaryota</taxon>
        <taxon>Metazoa</taxon>
        <taxon>Chordata</taxon>
        <taxon>Craniata</taxon>
        <taxon>Vertebrata</taxon>
        <taxon>Euteleostomi</taxon>
        <taxon>Actinopterygii</taxon>
        <taxon>Neopterygii</taxon>
        <taxon>Teleostei</taxon>
        <taxon>Elopiformes</taxon>
        <taxon>Megalopidae</taxon>
        <taxon>Megalops</taxon>
    </lineage>
</organism>
<feature type="compositionally biased region" description="Low complexity" evidence="1">
    <location>
        <begin position="1"/>
        <end position="14"/>
    </location>
</feature>
<proteinExistence type="predicted"/>
<dbReference type="Proteomes" id="UP001046870">
    <property type="component" value="Chromosome 6"/>
</dbReference>
<sequence>MSGRRSARGAPAAGDRVRVVSAAAGEGDKPQKESGEIESRAALAPLLLSTPHRPAEALWIRMQVRLEHRLHYVVRNRGIRCISGAELRPVMAIFGPEVFTKSQACFVRQNSSQSCYTLDQITVVGVPTCPSLLFFFSKGPELPQDWACQAESTERNSAGRTPLRVQRTSKLQRRVFIRGLEEPVTDVSHVWNGALIKAPSAGAEVRGEQEGTWEDGSFCPI</sequence>
<feature type="compositionally biased region" description="Basic and acidic residues" evidence="1">
    <location>
        <begin position="26"/>
        <end position="36"/>
    </location>
</feature>